<dbReference type="EMBL" id="CP032452">
    <property type="protein sequence ID" value="QEZ69394.1"/>
    <property type="molecule type" value="Genomic_DNA"/>
</dbReference>
<dbReference type="Proteomes" id="UP000326961">
    <property type="component" value="Chromosome"/>
</dbReference>
<sequence length="422" mass="49834">MSHIIFDILKTSMYISLPIILIVLLKDRILNKYTYKLNYILCILITLRMFFISNIKIYLPFKPLSISNHETLKTIYYITNEHINSLDYTKIFFAIWLCGAIYVIAKHIYMQVAFYKKIRNLAYKATDSKIRKIFKEEKEALNIGKDIELLKVDGISSPALINLFNSKVVLPNKEYDETQLKWIFRHELIHYKRKDNILKFLLMIACAIHWFNPLLKYFKLYFYEQCELSCDEKVLEKTSINDKKEYALVLVNTLKYRNTLKSNMLYSQFNTSHNNLIKRRVEGMMNLKKRKKGILVTICVCTISALSILSFNIKSNQNSVYANEEASKKVQQAEVKEETNQKPKMSSKKITEEQLRKNLENVKEEDMKDLMEFYPDRKFDELTQEEVDYAMDFVFTGKCKKANIGSDSTFSINLENLYKDKK</sequence>
<organism evidence="6 7">
    <name type="scientific">Paraclostridium bifermentans</name>
    <name type="common">Clostridium bifermentans</name>
    <dbReference type="NCBI Taxonomy" id="1490"/>
    <lineage>
        <taxon>Bacteria</taxon>
        <taxon>Bacillati</taxon>
        <taxon>Bacillota</taxon>
        <taxon>Clostridia</taxon>
        <taxon>Peptostreptococcales</taxon>
        <taxon>Peptostreptococcaceae</taxon>
        <taxon>Paraclostridium</taxon>
    </lineage>
</organism>
<keyword evidence="2" id="KW-0812">Transmembrane</keyword>
<evidence type="ECO:0000313" key="5">
    <source>
        <dbReference type="EMBL" id="QEZ69217.1"/>
    </source>
</evidence>
<proteinExistence type="predicted"/>
<keyword evidence="2" id="KW-1133">Transmembrane helix</keyword>
<dbReference type="PANTHER" id="PTHR34978:SF3">
    <property type="entry name" value="SLR0241 PROTEIN"/>
    <property type="match status" value="1"/>
</dbReference>
<name>A0A5P3XGA4_PARBF</name>
<evidence type="ECO:0000313" key="4">
    <source>
        <dbReference type="EMBL" id="QEZ67632.1"/>
    </source>
</evidence>
<feature type="transmembrane region" description="Helical" evidence="2">
    <location>
        <begin position="91"/>
        <end position="109"/>
    </location>
</feature>
<evidence type="ECO:0000259" key="3">
    <source>
        <dbReference type="Pfam" id="PF05569"/>
    </source>
</evidence>
<evidence type="ECO:0000313" key="6">
    <source>
        <dbReference type="EMBL" id="QEZ69394.1"/>
    </source>
</evidence>
<feature type="transmembrane region" description="Helical" evidence="2">
    <location>
        <begin position="37"/>
        <end position="59"/>
    </location>
</feature>
<gene>
    <name evidence="4" type="ORF">D4A35_01315</name>
    <name evidence="5" type="ORF">D4A35_09890</name>
    <name evidence="6" type="ORF">D4A35_10875</name>
</gene>
<feature type="transmembrane region" description="Helical" evidence="2">
    <location>
        <begin position="6"/>
        <end position="25"/>
    </location>
</feature>
<evidence type="ECO:0000256" key="1">
    <source>
        <dbReference type="SAM" id="Coils"/>
    </source>
</evidence>
<evidence type="ECO:0000313" key="7">
    <source>
        <dbReference type="Proteomes" id="UP000326961"/>
    </source>
</evidence>
<feature type="transmembrane region" description="Helical" evidence="2">
    <location>
        <begin position="294"/>
        <end position="313"/>
    </location>
</feature>
<dbReference type="EMBL" id="CP032452">
    <property type="protein sequence ID" value="QEZ67632.1"/>
    <property type="molecule type" value="Genomic_DNA"/>
</dbReference>
<evidence type="ECO:0000256" key="2">
    <source>
        <dbReference type="SAM" id="Phobius"/>
    </source>
</evidence>
<dbReference type="Pfam" id="PF05569">
    <property type="entry name" value="Peptidase_M56"/>
    <property type="match status" value="1"/>
</dbReference>
<dbReference type="InterPro" id="IPR008756">
    <property type="entry name" value="Peptidase_M56"/>
</dbReference>
<dbReference type="InterPro" id="IPR052173">
    <property type="entry name" value="Beta-lactam_resp_regulator"/>
</dbReference>
<dbReference type="RefSeq" id="WP_150885392.1">
    <property type="nucleotide sequence ID" value="NZ_CP032452.1"/>
</dbReference>
<dbReference type="AlphaFoldDB" id="A0A5P3XGA4"/>
<protein>
    <submittedName>
        <fullName evidence="6">M56 family metallopeptidase</fullName>
    </submittedName>
</protein>
<dbReference type="EMBL" id="CP032452">
    <property type="protein sequence ID" value="QEZ69217.1"/>
    <property type="molecule type" value="Genomic_DNA"/>
</dbReference>
<keyword evidence="1" id="KW-0175">Coiled coil</keyword>
<feature type="coiled-coil region" evidence="1">
    <location>
        <begin position="321"/>
        <end position="365"/>
    </location>
</feature>
<reference evidence="6 7" key="1">
    <citation type="submission" date="2018-09" db="EMBL/GenBank/DDBJ databases">
        <title>A clostridial neurotoxin that targets Anopheles mosquitoes.</title>
        <authorList>
            <person name="Contreras E."/>
            <person name="Masuyer G."/>
            <person name="Qureshi N."/>
            <person name="Chawla S."/>
            <person name="Lim H.L."/>
            <person name="Chen J."/>
            <person name="Stenmark P."/>
            <person name="Gill S."/>
        </authorList>
    </citation>
    <scope>NUCLEOTIDE SEQUENCE [LARGE SCALE GENOMIC DNA]</scope>
    <source>
        <strain evidence="6 7">Cbm</strain>
    </source>
</reference>
<feature type="domain" description="Peptidase M56" evidence="3">
    <location>
        <begin position="10"/>
        <end position="282"/>
    </location>
</feature>
<accession>A0A5P3XGA4</accession>
<dbReference type="CDD" id="cd07341">
    <property type="entry name" value="M56_BlaR1_MecR1_like"/>
    <property type="match status" value="1"/>
</dbReference>
<keyword evidence="2" id="KW-0472">Membrane</keyword>
<dbReference type="PANTHER" id="PTHR34978">
    <property type="entry name" value="POSSIBLE SENSOR-TRANSDUCER PROTEIN BLAR"/>
    <property type="match status" value="1"/>
</dbReference>